<dbReference type="GO" id="GO:0051301">
    <property type="term" value="P:cell division"/>
    <property type="evidence" value="ECO:0007669"/>
    <property type="project" value="UniProtKB-KW"/>
</dbReference>
<evidence type="ECO:0000256" key="2">
    <source>
        <dbReference type="ARBA" id="ARBA00007379"/>
    </source>
</evidence>
<dbReference type="Pfam" id="PF18075">
    <property type="entry name" value="FtsX_ECD"/>
    <property type="match status" value="1"/>
</dbReference>
<keyword evidence="9" id="KW-0131">Cell cycle</keyword>
<proteinExistence type="inferred from homology"/>
<feature type="domain" description="ABC3 transporter permease C-terminal" evidence="11">
    <location>
        <begin position="175"/>
        <end position="290"/>
    </location>
</feature>
<evidence type="ECO:0000256" key="4">
    <source>
        <dbReference type="ARBA" id="ARBA00022475"/>
    </source>
</evidence>
<dbReference type="PANTHER" id="PTHR47755:SF1">
    <property type="entry name" value="CELL DIVISION PROTEIN FTSX"/>
    <property type="match status" value="1"/>
</dbReference>
<sequence length="298" mass="33877">MCSEKNSMKTKNEKISHFDMQFFTSSISITFVLLLLGLVVFFVLAAANLTVYVRENITLSILVNDDMKEADILKFQKDLEKRPFVKSSVYISKQQALEEQTAAMGTNPKDFLGYNPFKASLEIYLRSDYANMDSIAKIEKLIRKDTNTREVLYREELIDAINNNIRTISLILLGLALILMLISFVLINNTVRLAIYSKRFLIYTMMLVGADWGFIRKPFVAKCVRSGICAAAISGAILIGCAFTAIYYEPELIQVITLQVMIPVVGVIIISGILIPWWCGYFSVNKYLRMKSIDLYYI</sequence>
<dbReference type="InterPro" id="IPR003838">
    <property type="entry name" value="ABC3_permease_C"/>
</dbReference>
<comment type="caution">
    <text evidence="13">The sequence shown here is derived from an EMBL/GenBank/DDBJ whole genome shotgun (WGS) entry which is preliminary data.</text>
</comment>
<evidence type="ECO:0000259" key="11">
    <source>
        <dbReference type="Pfam" id="PF02687"/>
    </source>
</evidence>
<keyword evidence="8 10" id="KW-0472">Membrane</keyword>
<name>A0A5J4SUA0_9ZZZZ</name>
<evidence type="ECO:0000256" key="9">
    <source>
        <dbReference type="ARBA" id="ARBA00023306"/>
    </source>
</evidence>
<dbReference type="InterPro" id="IPR040690">
    <property type="entry name" value="FtsX_ECD"/>
</dbReference>
<comment type="subcellular location">
    <subcellularLocation>
        <location evidence="1">Cell membrane</location>
        <topology evidence="1">Multi-pass membrane protein</topology>
    </subcellularLocation>
</comment>
<evidence type="ECO:0000259" key="12">
    <source>
        <dbReference type="Pfam" id="PF18075"/>
    </source>
</evidence>
<evidence type="ECO:0000256" key="7">
    <source>
        <dbReference type="ARBA" id="ARBA00022989"/>
    </source>
</evidence>
<dbReference type="GO" id="GO:0005886">
    <property type="term" value="C:plasma membrane"/>
    <property type="evidence" value="ECO:0007669"/>
    <property type="project" value="UniProtKB-SubCell"/>
</dbReference>
<dbReference type="AlphaFoldDB" id="A0A5J4SUA0"/>
<feature type="transmembrane region" description="Helical" evidence="10">
    <location>
        <begin position="260"/>
        <end position="284"/>
    </location>
</feature>
<dbReference type="PIRSF" id="PIRSF003097">
    <property type="entry name" value="FtsX"/>
    <property type="match status" value="1"/>
</dbReference>
<keyword evidence="5 13" id="KW-0132">Cell division</keyword>
<gene>
    <name evidence="13" type="ORF">EZS27_003825</name>
</gene>
<dbReference type="InterPro" id="IPR004513">
    <property type="entry name" value="FtsX"/>
</dbReference>
<feature type="transmembrane region" description="Helical" evidence="10">
    <location>
        <begin position="20"/>
        <end position="47"/>
    </location>
</feature>
<evidence type="ECO:0000256" key="6">
    <source>
        <dbReference type="ARBA" id="ARBA00022692"/>
    </source>
</evidence>
<reference evidence="13" key="1">
    <citation type="submission" date="2019-03" db="EMBL/GenBank/DDBJ databases">
        <title>Single cell metagenomics reveals metabolic interactions within the superorganism composed of flagellate Streblomastix strix and complex community of Bacteroidetes bacteria on its surface.</title>
        <authorList>
            <person name="Treitli S.C."/>
            <person name="Kolisko M."/>
            <person name="Husnik F."/>
            <person name="Keeling P."/>
            <person name="Hampl V."/>
        </authorList>
    </citation>
    <scope>NUCLEOTIDE SEQUENCE</scope>
    <source>
        <strain evidence="13">STM</strain>
    </source>
</reference>
<feature type="transmembrane region" description="Helical" evidence="10">
    <location>
        <begin position="193"/>
        <end position="215"/>
    </location>
</feature>
<dbReference type="PANTHER" id="PTHR47755">
    <property type="entry name" value="CELL DIVISION PROTEIN FTSX"/>
    <property type="match status" value="1"/>
</dbReference>
<comment type="similarity">
    <text evidence="2">Belongs to the ABC-4 integral membrane protein family. FtsX subfamily.</text>
</comment>
<feature type="domain" description="FtsX extracellular" evidence="12">
    <location>
        <begin position="58"/>
        <end position="151"/>
    </location>
</feature>
<feature type="transmembrane region" description="Helical" evidence="10">
    <location>
        <begin position="168"/>
        <end position="187"/>
    </location>
</feature>
<dbReference type="Pfam" id="PF02687">
    <property type="entry name" value="FtsX"/>
    <property type="match status" value="1"/>
</dbReference>
<keyword evidence="6 10" id="KW-0812">Transmembrane</keyword>
<evidence type="ECO:0000256" key="10">
    <source>
        <dbReference type="SAM" id="Phobius"/>
    </source>
</evidence>
<evidence type="ECO:0000256" key="5">
    <source>
        <dbReference type="ARBA" id="ARBA00022618"/>
    </source>
</evidence>
<dbReference type="EMBL" id="SNRY01000061">
    <property type="protein sequence ID" value="KAA6348760.1"/>
    <property type="molecule type" value="Genomic_DNA"/>
</dbReference>
<feature type="transmembrane region" description="Helical" evidence="10">
    <location>
        <begin position="227"/>
        <end position="248"/>
    </location>
</feature>
<keyword evidence="4" id="KW-1003">Cell membrane</keyword>
<evidence type="ECO:0000256" key="3">
    <source>
        <dbReference type="ARBA" id="ARBA00021907"/>
    </source>
</evidence>
<accession>A0A5J4SUA0</accession>
<evidence type="ECO:0000256" key="8">
    <source>
        <dbReference type="ARBA" id="ARBA00023136"/>
    </source>
</evidence>
<keyword evidence="7 10" id="KW-1133">Transmembrane helix</keyword>
<evidence type="ECO:0000313" key="13">
    <source>
        <dbReference type="EMBL" id="KAA6348760.1"/>
    </source>
</evidence>
<organism evidence="13">
    <name type="scientific">termite gut metagenome</name>
    <dbReference type="NCBI Taxonomy" id="433724"/>
    <lineage>
        <taxon>unclassified sequences</taxon>
        <taxon>metagenomes</taxon>
        <taxon>organismal metagenomes</taxon>
    </lineage>
</organism>
<evidence type="ECO:0000256" key="1">
    <source>
        <dbReference type="ARBA" id="ARBA00004651"/>
    </source>
</evidence>
<protein>
    <recommendedName>
        <fullName evidence="3">Cell division protein FtsX</fullName>
    </recommendedName>
</protein>
<dbReference type="Gene3D" id="3.30.70.3040">
    <property type="match status" value="1"/>
</dbReference>